<dbReference type="PANTHER" id="PTHR30034:SF6">
    <property type="entry name" value="YOP PROTEINS TRANSLOCATION PROTEIN Q"/>
    <property type="match status" value="1"/>
</dbReference>
<reference evidence="11" key="2">
    <citation type="submission" date="2021-04" db="EMBL/GenBank/DDBJ databases">
        <authorList>
            <person name="Liu J."/>
        </authorList>
    </citation>
    <scope>NUCLEOTIDE SEQUENCE</scope>
    <source>
        <strain evidence="11">BAD-6</strain>
    </source>
</reference>
<comment type="caution">
    <text evidence="11">The sequence shown here is derived from an EMBL/GenBank/DDBJ whole genome shotgun (WGS) entry which is preliminary data.</text>
</comment>
<dbReference type="SUPFAM" id="SSF103039">
    <property type="entry name" value="CheC-like"/>
    <property type="match status" value="1"/>
</dbReference>
<dbReference type="PRINTS" id="PR00955">
    <property type="entry name" value="FLGMOTORFLIM"/>
</dbReference>
<dbReference type="GO" id="GO:0071978">
    <property type="term" value="P:bacterial-type flagellum-dependent swarming motility"/>
    <property type="evidence" value="ECO:0007669"/>
    <property type="project" value="TreeGrafter"/>
</dbReference>
<keyword evidence="11" id="KW-0966">Cell projection</keyword>
<dbReference type="CDD" id="cd17908">
    <property type="entry name" value="FliM"/>
    <property type="match status" value="1"/>
</dbReference>
<organism evidence="11 12">
    <name type="scientific">Sinanaerobacter chloroacetimidivorans</name>
    <dbReference type="NCBI Taxonomy" id="2818044"/>
    <lineage>
        <taxon>Bacteria</taxon>
        <taxon>Bacillati</taxon>
        <taxon>Bacillota</taxon>
        <taxon>Clostridia</taxon>
        <taxon>Peptostreptococcales</taxon>
        <taxon>Anaerovoracaceae</taxon>
        <taxon>Sinanaerobacter</taxon>
    </lineage>
</organism>
<gene>
    <name evidence="11" type="ORF">KCX82_06635</name>
</gene>
<dbReference type="InterPro" id="IPR001689">
    <property type="entry name" value="Flag_FliM"/>
</dbReference>
<dbReference type="Gene3D" id="2.30.330.10">
    <property type="entry name" value="SpoA-like"/>
    <property type="match status" value="1"/>
</dbReference>
<dbReference type="EMBL" id="JAGSND010000003">
    <property type="protein sequence ID" value="MBR0597540.1"/>
    <property type="molecule type" value="Genomic_DNA"/>
</dbReference>
<dbReference type="RefSeq" id="WP_227017670.1">
    <property type="nucleotide sequence ID" value="NZ_JAGSND010000003.1"/>
</dbReference>
<evidence type="ECO:0000259" key="10">
    <source>
        <dbReference type="Pfam" id="PF01052"/>
    </source>
</evidence>
<dbReference type="GO" id="GO:0005886">
    <property type="term" value="C:plasma membrane"/>
    <property type="evidence" value="ECO:0007669"/>
    <property type="project" value="UniProtKB-SubCell"/>
</dbReference>
<dbReference type="Pfam" id="PF01052">
    <property type="entry name" value="FliMN_C"/>
    <property type="match status" value="1"/>
</dbReference>
<dbReference type="GO" id="GO:0003774">
    <property type="term" value="F:cytoskeletal motor activity"/>
    <property type="evidence" value="ECO:0007669"/>
    <property type="project" value="InterPro"/>
</dbReference>
<evidence type="ECO:0000256" key="2">
    <source>
        <dbReference type="ARBA" id="ARBA00004202"/>
    </source>
</evidence>
<evidence type="ECO:0000256" key="8">
    <source>
        <dbReference type="ARBA" id="ARBA00023136"/>
    </source>
</evidence>
<evidence type="ECO:0000256" key="7">
    <source>
        <dbReference type="ARBA" id="ARBA00022779"/>
    </source>
</evidence>
<sequence>MTEILSQSQIDSLLSSLTSGMKEMEEPEQGAAGKKVKDYDFRSPKLFTREQLKLLFSIYENYARILSSHITGILQTYTLVEILEVEEQHYYEFNNALPDSVLIGVIDFAVKDGDDEEDMVIMDISKDVGFCSIDRLLGGSGKPLELDREYTEIELGILEYLIKGMVNLMKNVWFDYLEIQPRLMKLETNSRILQGISADENVVIVVMNILVNDTQGKINICIPAVTLDRLFKKKDAQSKRNARKGDQLTEAQRRADIMNQINKTDLEIIGVLGTIEVLSQELIDLEVGDIIKLNKPQDALVDLAVGTTTWYRGEMGSFNKKRAIAIKESLRRGSDPVR</sequence>
<protein>
    <recommendedName>
        <fullName evidence="4">Flagellar motor switch protein FliM</fullName>
    </recommendedName>
</protein>
<dbReference type="InterPro" id="IPR028976">
    <property type="entry name" value="CheC-like_sf"/>
</dbReference>
<keyword evidence="7" id="KW-0283">Flagellar rotation</keyword>
<evidence type="ECO:0000256" key="5">
    <source>
        <dbReference type="ARBA" id="ARBA00022475"/>
    </source>
</evidence>
<evidence type="ECO:0000256" key="1">
    <source>
        <dbReference type="ARBA" id="ARBA00004117"/>
    </source>
</evidence>
<comment type="subcellular location">
    <subcellularLocation>
        <location evidence="1">Bacterial flagellum basal body</location>
    </subcellularLocation>
    <subcellularLocation>
        <location evidence="2">Cell membrane</location>
        <topology evidence="2">Peripheral membrane protein</topology>
    </subcellularLocation>
</comment>
<comment type="similarity">
    <text evidence="3">Belongs to the FliM family.</text>
</comment>
<keyword evidence="8" id="KW-0472">Membrane</keyword>
<accession>A0A8J7W1M9</accession>
<keyword evidence="6" id="KW-0145">Chemotaxis</keyword>
<keyword evidence="12" id="KW-1185">Reference proteome</keyword>
<evidence type="ECO:0000256" key="3">
    <source>
        <dbReference type="ARBA" id="ARBA00011049"/>
    </source>
</evidence>
<dbReference type="Gene3D" id="3.40.1550.10">
    <property type="entry name" value="CheC-like"/>
    <property type="match status" value="1"/>
</dbReference>
<keyword evidence="11" id="KW-0282">Flagellum</keyword>
<keyword evidence="11" id="KW-0969">Cilium</keyword>
<dbReference type="Proteomes" id="UP000675664">
    <property type="component" value="Unassembled WGS sequence"/>
</dbReference>
<dbReference type="GO" id="GO:0009425">
    <property type="term" value="C:bacterial-type flagellum basal body"/>
    <property type="evidence" value="ECO:0007669"/>
    <property type="project" value="UniProtKB-SubCell"/>
</dbReference>
<keyword evidence="9" id="KW-0975">Bacterial flagellum</keyword>
<dbReference type="AlphaFoldDB" id="A0A8J7W1M9"/>
<dbReference type="PANTHER" id="PTHR30034">
    <property type="entry name" value="FLAGELLAR MOTOR SWITCH PROTEIN FLIM"/>
    <property type="match status" value="1"/>
</dbReference>
<proteinExistence type="inferred from homology"/>
<evidence type="ECO:0000256" key="9">
    <source>
        <dbReference type="ARBA" id="ARBA00023143"/>
    </source>
</evidence>
<name>A0A8J7W1M9_9FIRM</name>
<keyword evidence="5" id="KW-1003">Cell membrane</keyword>
<dbReference type="InterPro" id="IPR001543">
    <property type="entry name" value="FliN-like_C"/>
</dbReference>
<dbReference type="SUPFAM" id="SSF101801">
    <property type="entry name" value="Surface presentation of antigens (SPOA)"/>
    <property type="match status" value="1"/>
</dbReference>
<dbReference type="InterPro" id="IPR036429">
    <property type="entry name" value="SpoA-like_sf"/>
</dbReference>
<dbReference type="GO" id="GO:0050918">
    <property type="term" value="P:positive chemotaxis"/>
    <property type="evidence" value="ECO:0007669"/>
    <property type="project" value="TreeGrafter"/>
</dbReference>
<feature type="domain" description="Flagellar motor switch protein FliN-like C-terminal" evidence="10">
    <location>
        <begin position="260"/>
        <end position="329"/>
    </location>
</feature>
<reference evidence="11" key="1">
    <citation type="submission" date="2021-04" db="EMBL/GenBank/DDBJ databases">
        <title>Sinoanaerobacter chloroacetimidivorans sp. nov., an obligate anaerobic bacterium isolated from anaerobic sludge.</title>
        <authorList>
            <person name="Bao Y."/>
        </authorList>
    </citation>
    <scope>NUCLEOTIDE SEQUENCE</scope>
    <source>
        <strain evidence="11">BAD-6</strain>
    </source>
</reference>
<dbReference type="Pfam" id="PF02154">
    <property type="entry name" value="FliM"/>
    <property type="match status" value="1"/>
</dbReference>
<evidence type="ECO:0000313" key="12">
    <source>
        <dbReference type="Proteomes" id="UP000675664"/>
    </source>
</evidence>
<evidence type="ECO:0000256" key="6">
    <source>
        <dbReference type="ARBA" id="ARBA00022500"/>
    </source>
</evidence>
<dbReference type="PIRSF" id="PIRSF002888">
    <property type="entry name" value="FliM"/>
    <property type="match status" value="1"/>
</dbReference>
<evidence type="ECO:0000256" key="4">
    <source>
        <dbReference type="ARBA" id="ARBA00021898"/>
    </source>
</evidence>
<evidence type="ECO:0000313" key="11">
    <source>
        <dbReference type="EMBL" id="MBR0597540.1"/>
    </source>
</evidence>